<proteinExistence type="predicted"/>
<keyword evidence="2" id="KW-1185">Reference proteome</keyword>
<sequence>MEALALDLVAFANPVVTPSETIAPVVDDGRGYDHGSPLEAGYHSELFEKLKVERATRAVGWSVGEDGCVGEDRS</sequence>
<evidence type="ECO:0000313" key="1">
    <source>
        <dbReference type="EMBL" id="ERN04538.1"/>
    </source>
</evidence>
<reference evidence="2" key="1">
    <citation type="journal article" date="2013" name="Science">
        <title>The Amborella genome and the evolution of flowering plants.</title>
        <authorList>
            <consortium name="Amborella Genome Project"/>
        </authorList>
    </citation>
    <scope>NUCLEOTIDE SEQUENCE [LARGE SCALE GENOMIC DNA]</scope>
</reference>
<dbReference type="Proteomes" id="UP000017836">
    <property type="component" value="Unassembled WGS sequence"/>
</dbReference>
<evidence type="ECO:0000313" key="2">
    <source>
        <dbReference type="Proteomes" id="UP000017836"/>
    </source>
</evidence>
<dbReference type="EMBL" id="KI394223">
    <property type="protein sequence ID" value="ERN04538.1"/>
    <property type="molecule type" value="Genomic_DNA"/>
</dbReference>
<dbReference type="Gramene" id="ERN04538">
    <property type="protein sequence ID" value="ERN04538"/>
    <property type="gene ID" value="AMTR_s00081p00159280"/>
</dbReference>
<accession>W1P9D0</accession>
<protein>
    <submittedName>
        <fullName evidence="1">Uncharacterized protein</fullName>
    </submittedName>
</protein>
<dbReference type="AlphaFoldDB" id="W1P9D0"/>
<dbReference type="HOGENOM" id="CLU_2695059_0_0_1"/>
<name>W1P9D0_AMBTC</name>
<feature type="non-terminal residue" evidence="1">
    <location>
        <position position="74"/>
    </location>
</feature>
<organism evidence="1 2">
    <name type="scientific">Amborella trichopoda</name>
    <dbReference type="NCBI Taxonomy" id="13333"/>
    <lineage>
        <taxon>Eukaryota</taxon>
        <taxon>Viridiplantae</taxon>
        <taxon>Streptophyta</taxon>
        <taxon>Embryophyta</taxon>
        <taxon>Tracheophyta</taxon>
        <taxon>Spermatophyta</taxon>
        <taxon>Magnoliopsida</taxon>
        <taxon>Amborellales</taxon>
        <taxon>Amborellaceae</taxon>
        <taxon>Amborella</taxon>
    </lineage>
</organism>
<gene>
    <name evidence="1" type="ORF">AMTR_s00081p00159280</name>
</gene>